<dbReference type="Proteomes" id="UP000597444">
    <property type="component" value="Unassembled WGS sequence"/>
</dbReference>
<comment type="caution">
    <text evidence="2">The sequence shown here is derived from an EMBL/GenBank/DDBJ whole genome shotgun (WGS) entry which is preliminary data.</text>
</comment>
<evidence type="ECO:0000313" key="3">
    <source>
        <dbReference type="Proteomes" id="UP000597444"/>
    </source>
</evidence>
<protein>
    <submittedName>
        <fullName evidence="2">Copper chaperone CopZ</fullName>
    </submittedName>
</protein>
<evidence type="ECO:0000259" key="1">
    <source>
        <dbReference type="PROSITE" id="PS50846"/>
    </source>
</evidence>
<dbReference type="PROSITE" id="PS50846">
    <property type="entry name" value="HMA_2"/>
    <property type="match status" value="1"/>
</dbReference>
<dbReference type="Pfam" id="PF00403">
    <property type="entry name" value="HMA"/>
    <property type="match status" value="1"/>
</dbReference>
<accession>A0A8J3N3X5</accession>
<dbReference type="GO" id="GO:0046872">
    <property type="term" value="F:metal ion binding"/>
    <property type="evidence" value="ECO:0007669"/>
    <property type="project" value="InterPro"/>
</dbReference>
<reference evidence="2" key="1">
    <citation type="submission" date="2020-10" db="EMBL/GenBank/DDBJ databases">
        <title>Taxonomic study of unclassified bacteria belonging to the class Ktedonobacteria.</title>
        <authorList>
            <person name="Yabe S."/>
            <person name="Wang C.M."/>
            <person name="Zheng Y."/>
            <person name="Sakai Y."/>
            <person name="Cavaletti L."/>
            <person name="Monciardini P."/>
            <person name="Donadio S."/>
        </authorList>
    </citation>
    <scope>NUCLEOTIDE SEQUENCE</scope>
    <source>
        <strain evidence="2">ID150040</strain>
    </source>
</reference>
<dbReference type="InterPro" id="IPR036163">
    <property type="entry name" value="HMA_dom_sf"/>
</dbReference>
<feature type="domain" description="HMA" evidence="1">
    <location>
        <begin position="5"/>
        <end position="71"/>
    </location>
</feature>
<sequence>MATTQEATLSVPDVSCGHCVQMINSTLSALAGVEAVSTDIATKSVQLRYDSNLVSMAQIEATLDDVGYTVAKEPRPMPRRTGKPLRLA</sequence>
<dbReference type="CDD" id="cd00371">
    <property type="entry name" value="HMA"/>
    <property type="match status" value="1"/>
</dbReference>
<dbReference type="RefSeq" id="WP_220205389.1">
    <property type="nucleotide sequence ID" value="NZ_BNJK01000001.1"/>
</dbReference>
<organism evidence="2 3">
    <name type="scientific">Reticulibacter mediterranei</name>
    <dbReference type="NCBI Taxonomy" id="2778369"/>
    <lineage>
        <taxon>Bacteria</taxon>
        <taxon>Bacillati</taxon>
        <taxon>Chloroflexota</taxon>
        <taxon>Ktedonobacteria</taxon>
        <taxon>Ktedonobacterales</taxon>
        <taxon>Reticulibacteraceae</taxon>
        <taxon>Reticulibacter</taxon>
    </lineage>
</organism>
<proteinExistence type="predicted"/>
<dbReference type="EMBL" id="BNJK01000001">
    <property type="protein sequence ID" value="GHO94675.1"/>
    <property type="molecule type" value="Genomic_DNA"/>
</dbReference>
<gene>
    <name evidence="2" type="primary">copP</name>
    <name evidence="2" type="ORF">KSF_047230</name>
</gene>
<dbReference type="Gene3D" id="3.30.70.100">
    <property type="match status" value="1"/>
</dbReference>
<dbReference type="InterPro" id="IPR006121">
    <property type="entry name" value="HMA_dom"/>
</dbReference>
<keyword evidence="3" id="KW-1185">Reference proteome</keyword>
<dbReference type="AlphaFoldDB" id="A0A8J3N3X5"/>
<dbReference type="SUPFAM" id="SSF55008">
    <property type="entry name" value="HMA, heavy metal-associated domain"/>
    <property type="match status" value="1"/>
</dbReference>
<evidence type="ECO:0000313" key="2">
    <source>
        <dbReference type="EMBL" id="GHO94675.1"/>
    </source>
</evidence>
<name>A0A8J3N3X5_9CHLR</name>